<gene>
    <name evidence="5" type="ORF">DM02DRAFT_519556</name>
</gene>
<protein>
    <recommendedName>
        <fullName evidence="1">1-alkyl-2-acetylglycerophosphocholine esterase</fullName>
        <ecNumber evidence="1">3.1.1.47</ecNumber>
    </recommendedName>
</protein>
<evidence type="ECO:0000256" key="2">
    <source>
        <dbReference type="ARBA" id="ARBA00022801"/>
    </source>
</evidence>
<dbReference type="OrthoDB" id="2363873at2759"/>
<dbReference type="GO" id="GO:0016042">
    <property type="term" value="P:lipid catabolic process"/>
    <property type="evidence" value="ECO:0007669"/>
    <property type="project" value="UniProtKB-KW"/>
</dbReference>
<sequence length="340" mass="37335">MLLTDLSRVDPFSHNGQARSVMVSSFFPVSDCYKKSLTPYMPPGTGKFTDEKFSAYGLPDQTFQNITIETCEKFRTSSRSSSEALPLVIFSGALGTSRHLYNALLQNVAANGYLVVSIDHPYDADIVEFPDGTIIHGVNISDAEVELALSTRVSDVHFVYQQLQNQKVAGKLFHGHLSRGKLPKTAMFGHSLGGATAASAMPNMSTILGAVNLDGTLFGPVLTHGLDSPLMLIGHENKTRETDPSWTELWPRLRGWKKEYEIKNTAHYSFSDLPLIASVLGIQNQLPLEVKGMIGMMEGKRAMQLTVDYVTAFLDMVLKSSSGNELGKLDKRYIEAVQVA</sequence>
<dbReference type="PANTHER" id="PTHR10272">
    <property type="entry name" value="PLATELET-ACTIVATING FACTOR ACETYLHYDROLASE"/>
    <property type="match status" value="1"/>
</dbReference>
<dbReference type="GO" id="GO:0003847">
    <property type="term" value="F:1-alkyl-2-acetylglycerophosphocholine esterase activity"/>
    <property type="evidence" value="ECO:0007669"/>
    <property type="project" value="UniProtKB-EC"/>
</dbReference>
<dbReference type="EMBL" id="KZ805325">
    <property type="protein sequence ID" value="PVI04065.1"/>
    <property type="molecule type" value="Genomic_DNA"/>
</dbReference>
<dbReference type="EC" id="3.1.1.47" evidence="1"/>
<evidence type="ECO:0000313" key="6">
    <source>
        <dbReference type="Proteomes" id="UP000244855"/>
    </source>
</evidence>
<keyword evidence="2 5" id="KW-0378">Hydrolase</keyword>
<evidence type="ECO:0000256" key="3">
    <source>
        <dbReference type="ARBA" id="ARBA00022963"/>
    </source>
</evidence>
<dbReference type="Proteomes" id="UP000244855">
    <property type="component" value="Unassembled WGS sequence"/>
</dbReference>
<accession>A0A2V1E3P7</accession>
<dbReference type="STRING" id="97972.A0A2V1E3P7"/>
<dbReference type="SUPFAM" id="SSF53474">
    <property type="entry name" value="alpha/beta-Hydrolases"/>
    <property type="match status" value="1"/>
</dbReference>
<dbReference type="Gene3D" id="3.40.50.1820">
    <property type="entry name" value="alpha/beta hydrolase"/>
    <property type="match status" value="1"/>
</dbReference>
<dbReference type="Pfam" id="PF03403">
    <property type="entry name" value="PAF-AH_p_II"/>
    <property type="match status" value="2"/>
</dbReference>
<evidence type="ECO:0000256" key="4">
    <source>
        <dbReference type="ARBA" id="ARBA00023098"/>
    </source>
</evidence>
<keyword evidence="4" id="KW-0443">Lipid metabolism</keyword>
<organism evidence="5 6">
    <name type="scientific">Periconia macrospinosa</name>
    <dbReference type="NCBI Taxonomy" id="97972"/>
    <lineage>
        <taxon>Eukaryota</taxon>
        <taxon>Fungi</taxon>
        <taxon>Dikarya</taxon>
        <taxon>Ascomycota</taxon>
        <taxon>Pezizomycotina</taxon>
        <taxon>Dothideomycetes</taxon>
        <taxon>Pleosporomycetidae</taxon>
        <taxon>Pleosporales</taxon>
        <taxon>Massarineae</taxon>
        <taxon>Periconiaceae</taxon>
        <taxon>Periconia</taxon>
    </lineage>
</organism>
<dbReference type="AlphaFoldDB" id="A0A2V1E3P7"/>
<evidence type="ECO:0000256" key="1">
    <source>
        <dbReference type="ARBA" id="ARBA00013201"/>
    </source>
</evidence>
<proteinExistence type="predicted"/>
<name>A0A2V1E3P7_9PLEO</name>
<keyword evidence="3" id="KW-0442">Lipid degradation</keyword>
<evidence type="ECO:0000313" key="5">
    <source>
        <dbReference type="EMBL" id="PVI04065.1"/>
    </source>
</evidence>
<reference evidence="5 6" key="1">
    <citation type="journal article" date="2018" name="Sci. Rep.">
        <title>Comparative genomics provides insights into the lifestyle and reveals functional heterogeneity of dark septate endophytic fungi.</title>
        <authorList>
            <person name="Knapp D.G."/>
            <person name="Nemeth J.B."/>
            <person name="Barry K."/>
            <person name="Hainaut M."/>
            <person name="Henrissat B."/>
            <person name="Johnson J."/>
            <person name="Kuo A."/>
            <person name="Lim J.H.P."/>
            <person name="Lipzen A."/>
            <person name="Nolan M."/>
            <person name="Ohm R.A."/>
            <person name="Tamas L."/>
            <person name="Grigoriev I.V."/>
            <person name="Spatafora J.W."/>
            <person name="Nagy L.G."/>
            <person name="Kovacs G.M."/>
        </authorList>
    </citation>
    <scope>NUCLEOTIDE SEQUENCE [LARGE SCALE GENOMIC DNA]</scope>
    <source>
        <strain evidence="5 6">DSE2036</strain>
    </source>
</reference>
<dbReference type="PANTHER" id="PTHR10272:SF14">
    <property type="entry name" value="PAF ACETYLHYDROLASE FAMILY PROTEIN"/>
    <property type="match status" value="1"/>
</dbReference>
<keyword evidence="6" id="KW-1185">Reference proteome</keyword>
<dbReference type="InterPro" id="IPR029058">
    <property type="entry name" value="AB_hydrolase_fold"/>
</dbReference>